<dbReference type="InterPro" id="IPR050983">
    <property type="entry name" value="GST_Omega/HSP26"/>
</dbReference>
<dbReference type="Pfam" id="PF14497">
    <property type="entry name" value="GST_C_3"/>
    <property type="match status" value="1"/>
</dbReference>
<dbReference type="InterPro" id="IPR004046">
    <property type="entry name" value="GST_C"/>
</dbReference>
<evidence type="ECO:0000259" key="2">
    <source>
        <dbReference type="PROSITE" id="PS50405"/>
    </source>
</evidence>
<dbReference type="SFLD" id="SFLDS00019">
    <property type="entry name" value="Glutathione_Transferase_(cytos"/>
    <property type="match status" value="1"/>
</dbReference>
<dbReference type="Pfam" id="PF13409">
    <property type="entry name" value="GST_N_2"/>
    <property type="match status" value="1"/>
</dbReference>
<feature type="domain" description="GST C-terminal" evidence="2">
    <location>
        <begin position="176"/>
        <end position="329"/>
    </location>
</feature>
<dbReference type="InterPro" id="IPR036282">
    <property type="entry name" value="Glutathione-S-Trfase_C_sf"/>
</dbReference>
<dbReference type="InterPro" id="IPR010987">
    <property type="entry name" value="Glutathione-S-Trfase_C-like"/>
</dbReference>
<dbReference type="SUPFAM" id="SSF47616">
    <property type="entry name" value="GST C-terminal domain-like"/>
    <property type="match status" value="1"/>
</dbReference>
<dbReference type="AlphaFoldDB" id="A0A6V0BVA1"/>
<dbReference type="PROSITE" id="PS50405">
    <property type="entry name" value="GST_CTER"/>
    <property type="match status" value="1"/>
</dbReference>
<dbReference type="PANTHER" id="PTHR43968">
    <property type="match status" value="1"/>
</dbReference>
<dbReference type="GO" id="GO:0005737">
    <property type="term" value="C:cytoplasm"/>
    <property type="evidence" value="ECO:0007669"/>
    <property type="project" value="TreeGrafter"/>
</dbReference>
<feature type="domain" description="GST N-terminal" evidence="1">
    <location>
        <begin position="87"/>
        <end position="171"/>
    </location>
</feature>
<dbReference type="Gene3D" id="1.20.1050.10">
    <property type="match status" value="1"/>
</dbReference>
<dbReference type="InterPro" id="IPR004045">
    <property type="entry name" value="Glutathione_S-Trfase_N"/>
</dbReference>
<protein>
    <recommendedName>
        <fullName evidence="4">Glutathione S-transferase</fullName>
    </recommendedName>
</protein>
<proteinExistence type="predicted"/>
<reference evidence="3" key="1">
    <citation type="submission" date="2021-01" db="EMBL/GenBank/DDBJ databases">
        <authorList>
            <person name="Corre E."/>
            <person name="Pelletier E."/>
            <person name="Niang G."/>
            <person name="Scheremetjew M."/>
            <person name="Finn R."/>
            <person name="Kale V."/>
            <person name="Holt S."/>
            <person name="Cochrane G."/>
            <person name="Meng A."/>
            <person name="Brown T."/>
            <person name="Cohen L."/>
        </authorList>
    </citation>
    <scope>NUCLEOTIDE SEQUENCE</scope>
    <source>
        <strain evidence="3">RCC3387</strain>
    </source>
</reference>
<dbReference type="Gene3D" id="3.40.30.10">
    <property type="entry name" value="Glutaredoxin"/>
    <property type="match status" value="1"/>
</dbReference>
<gene>
    <name evidence="3" type="ORF">BRAN1462_LOCUS40411</name>
</gene>
<dbReference type="InterPro" id="IPR040079">
    <property type="entry name" value="Glutathione_S-Trfase"/>
</dbReference>
<dbReference type="PROSITE" id="PS50404">
    <property type="entry name" value="GST_NTER"/>
    <property type="match status" value="1"/>
</dbReference>
<organism evidence="3">
    <name type="scientific">Zooxanthella nutricula</name>
    <dbReference type="NCBI Taxonomy" id="1333877"/>
    <lineage>
        <taxon>Eukaryota</taxon>
        <taxon>Sar</taxon>
        <taxon>Alveolata</taxon>
        <taxon>Dinophyceae</taxon>
        <taxon>Peridiniales</taxon>
        <taxon>Peridiniales incertae sedis</taxon>
        <taxon>Zooxanthella</taxon>
    </lineage>
</organism>
<dbReference type="InterPro" id="IPR036249">
    <property type="entry name" value="Thioredoxin-like_sf"/>
</dbReference>
<evidence type="ECO:0000313" key="3">
    <source>
        <dbReference type="EMBL" id="CAD9608500.1"/>
    </source>
</evidence>
<evidence type="ECO:0008006" key="4">
    <source>
        <dbReference type="Google" id="ProtNLM"/>
    </source>
</evidence>
<name>A0A6V0BVA1_9DINO</name>
<dbReference type="EMBL" id="HBGW01063377">
    <property type="protein sequence ID" value="CAD9608500.1"/>
    <property type="molecule type" value="Transcribed_RNA"/>
</dbReference>
<dbReference type="PANTHER" id="PTHR43968:SF6">
    <property type="entry name" value="GLUTATHIONE S-TRANSFERASE OMEGA"/>
    <property type="match status" value="1"/>
</dbReference>
<accession>A0A6V0BVA1</accession>
<evidence type="ECO:0000259" key="1">
    <source>
        <dbReference type="PROSITE" id="PS50404"/>
    </source>
</evidence>
<sequence length="329" mass="36974">MPPKKQQSVKTFDYSGLEKGMRLQVESDGKYYAGEVVTVSKSAGRSKAPVKVSYVGYTGYDEWVGGDRLRSKALQVSTAEAGGFRHNIKAYYTMPQVPNPLLVDIFAREKGVDLVALEKTVDLPSLENRKGDSQAKNPAGQVPYLELRDGTIIAESIAICEYLEEAKPSPPLIGTTPKQRAVARMWQRRMEEHFVYPCFNGFRFATAHPDYPEKSGGLAAFKDFFKERATPENGCALVPEAYKGLREWSVNKLKWLEALKKDSKDDFVCGKRLTVVDIQMYTTIKFMGAAGEPCLEEMKKLAWLSAWYDRMDARPHVKAAIEHSKGLLW</sequence>
<dbReference type="SUPFAM" id="SSF52833">
    <property type="entry name" value="Thioredoxin-like"/>
    <property type="match status" value="1"/>
</dbReference>